<accession>A0A2N9ITM5</accession>
<dbReference type="PANTHER" id="PTHR37610:SF97">
    <property type="entry name" value="RETROTRANSPOSON GAG DOMAIN-CONTAINING PROTEIN"/>
    <property type="match status" value="1"/>
</dbReference>
<reference evidence="2" key="1">
    <citation type="submission" date="2018-02" db="EMBL/GenBank/DDBJ databases">
        <authorList>
            <person name="Cohen D.B."/>
            <person name="Kent A.D."/>
        </authorList>
    </citation>
    <scope>NUCLEOTIDE SEQUENCE</scope>
</reference>
<feature type="region of interest" description="Disordered" evidence="1">
    <location>
        <begin position="1"/>
        <end position="29"/>
    </location>
</feature>
<gene>
    <name evidence="2" type="ORF">FSB_LOCUS55243</name>
</gene>
<dbReference type="PANTHER" id="PTHR37610">
    <property type="entry name" value="CCHC-TYPE DOMAIN-CONTAINING PROTEIN"/>
    <property type="match status" value="1"/>
</dbReference>
<name>A0A2N9ITM5_FAGSY</name>
<protein>
    <submittedName>
        <fullName evidence="2">Uncharacterized protein</fullName>
    </submittedName>
</protein>
<evidence type="ECO:0000313" key="2">
    <source>
        <dbReference type="EMBL" id="SPD27361.1"/>
    </source>
</evidence>
<dbReference type="AlphaFoldDB" id="A0A2N9ITM5"/>
<dbReference type="EMBL" id="OIVN01006190">
    <property type="protein sequence ID" value="SPD27361.1"/>
    <property type="molecule type" value="Genomic_DNA"/>
</dbReference>
<sequence>MVSEQFPIEPIAPIRTEIPSSAETPPPISTKTLVPPVAPIAGFMDDSNPCLLNNGNNPGFEVWQDLKERFTQINGPRVYQLQKAIASLSQDQCSVSTFYTKLKALWDELINFRPIPACNCGALKTPLDYQHYEYMMKFLFHKKRGKGNSVSGPMLHGAESGATALVVTNYKPYGGNKNFGKKERPVRSHCGITSLQSRNAIKFMDIHQVINQGVELQPIKSLLLAWDILKAMHHCLSPLSNVSS</sequence>
<proteinExistence type="predicted"/>
<organism evidence="2">
    <name type="scientific">Fagus sylvatica</name>
    <name type="common">Beechnut</name>
    <dbReference type="NCBI Taxonomy" id="28930"/>
    <lineage>
        <taxon>Eukaryota</taxon>
        <taxon>Viridiplantae</taxon>
        <taxon>Streptophyta</taxon>
        <taxon>Embryophyta</taxon>
        <taxon>Tracheophyta</taxon>
        <taxon>Spermatophyta</taxon>
        <taxon>Magnoliopsida</taxon>
        <taxon>eudicotyledons</taxon>
        <taxon>Gunneridae</taxon>
        <taxon>Pentapetalae</taxon>
        <taxon>rosids</taxon>
        <taxon>fabids</taxon>
        <taxon>Fagales</taxon>
        <taxon>Fagaceae</taxon>
        <taxon>Fagus</taxon>
    </lineage>
</organism>
<evidence type="ECO:0000256" key="1">
    <source>
        <dbReference type="SAM" id="MobiDB-lite"/>
    </source>
</evidence>